<dbReference type="InterPro" id="IPR007730">
    <property type="entry name" value="SPOR-like_dom"/>
</dbReference>
<gene>
    <name evidence="2" type="ORF">Lysil_0793</name>
</gene>
<accession>A0A2K1Q2A4</accession>
<dbReference type="EMBL" id="NPZB01000001">
    <property type="protein sequence ID" value="PNS09164.1"/>
    <property type="molecule type" value="Genomic_DNA"/>
</dbReference>
<reference evidence="2 3" key="1">
    <citation type="submission" date="2017-08" db="EMBL/GenBank/DDBJ databases">
        <title>Lysobacter sylvestris genome.</title>
        <authorList>
            <person name="Zhang D.-C."/>
            <person name="Albuquerque L."/>
            <person name="Franca L."/>
            <person name="Froufe H.J.C."/>
            <person name="Barroso C."/>
            <person name="Egas C."/>
            <person name="Da Costa M."/>
            <person name="Margesin R."/>
        </authorList>
    </citation>
    <scope>NUCLEOTIDE SEQUENCE [LARGE SCALE GENOMIC DNA]</scope>
    <source>
        <strain evidence="2 3">AM20-91</strain>
    </source>
</reference>
<organism evidence="2 3">
    <name type="scientific">Solilutibacter silvestris</name>
    <dbReference type="NCBI Taxonomy" id="1645665"/>
    <lineage>
        <taxon>Bacteria</taxon>
        <taxon>Pseudomonadati</taxon>
        <taxon>Pseudomonadota</taxon>
        <taxon>Gammaproteobacteria</taxon>
        <taxon>Lysobacterales</taxon>
        <taxon>Lysobacteraceae</taxon>
        <taxon>Solilutibacter</taxon>
    </lineage>
</organism>
<dbReference type="AlphaFoldDB" id="A0A2K1Q2A4"/>
<dbReference type="Proteomes" id="UP000236220">
    <property type="component" value="Unassembled WGS sequence"/>
</dbReference>
<name>A0A2K1Q2A4_9GAMM</name>
<dbReference type="OrthoDB" id="5986009at2"/>
<proteinExistence type="predicted"/>
<evidence type="ECO:0000313" key="3">
    <source>
        <dbReference type="Proteomes" id="UP000236220"/>
    </source>
</evidence>
<dbReference type="GO" id="GO:0042834">
    <property type="term" value="F:peptidoglycan binding"/>
    <property type="evidence" value="ECO:0007669"/>
    <property type="project" value="InterPro"/>
</dbReference>
<evidence type="ECO:0000259" key="1">
    <source>
        <dbReference type="Pfam" id="PF05036"/>
    </source>
</evidence>
<evidence type="ECO:0000313" key="2">
    <source>
        <dbReference type="EMBL" id="PNS09164.1"/>
    </source>
</evidence>
<dbReference type="Gene3D" id="3.30.70.1070">
    <property type="entry name" value="Sporulation related repeat"/>
    <property type="match status" value="1"/>
</dbReference>
<dbReference type="SUPFAM" id="SSF110997">
    <property type="entry name" value="Sporulation related repeat"/>
    <property type="match status" value="1"/>
</dbReference>
<feature type="domain" description="SPOR" evidence="1">
    <location>
        <begin position="70"/>
        <end position="133"/>
    </location>
</feature>
<comment type="caution">
    <text evidence="2">The sequence shown here is derived from an EMBL/GenBank/DDBJ whole genome shotgun (WGS) entry which is preliminary data.</text>
</comment>
<dbReference type="InterPro" id="IPR036680">
    <property type="entry name" value="SPOR-like_sf"/>
</dbReference>
<keyword evidence="3" id="KW-1185">Reference proteome</keyword>
<protein>
    <submittedName>
        <fullName evidence="2">Sporulation related domain-containing protein</fullName>
    </submittedName>
</protein>
<dbReference type="Pfam" id="PF05036">
    <property type="entry name" value="SPOR"/>
    <property type="match status" value="1"/>
</dbReference>
<dbReference type="RefSeq" id="WP_103074246.1">
    <property type="nucleotide sequence ID" value="NZ_NPZB01000001.1"/>
</dbReference>
<sequence>MIARLLLVVLVILNLSAAAWWLFHRDTAMATTVGANAVPALQLADAAHAPTATTTQAATIPADAVCASFGPFADATSAEQARQQLRAQAIRVDARQVAQSGRGYDVILPPEQDAAGAALLDKLKAAGIKDMFVIRDGADANGVALGHFGSPDGAQRRVAELQGKDFQPHVRPGGQALFWLDVAAAAGFDPAQVRDAVHATHGERVACPATSG</sequence>